<proteinExistence type="predicted"/>
<evidence type="ECO:0000259" key="1">
    <source>
        <dbReference type="SMART" id="SM00331"/>
    </source>
</evidence>
<dbReference type="AlphaFoldDB" id="A0A1T4YN09"/>
<gene>
    <name evidence="2" type="ORF">SAMN04244570_3107</name>
</gene>
<dbReference type="SUPFAM" id="SSF81606">
    <property type="entry name" value="PP2C-like"/>
    <property type="match status" value="1"/>
</dbReference>
<protein>
    <submittedName>
        <fullName evidence="2">Negative regulator of sigma-B (Phosphoserine phosphatase)</fullName>
    </submittedName>
</protein>
<dbReference type="Pfam" id="PF07228">
    <property type="entry name" value="SpoIIE"/>
    <property type="match status" value="1"/>
</dbReference>
<dbReference type="PANTHER" id="PTHR35801:SF1">
    <property type="entry name" value="PHOSPHOSERINE PHOSPHATASE RSBX"/>
    <property type="match status" value="1"/>
</dbReference>
<accession>A0A1T4YN09</accession>
<keyword evidence="3" id="KW-1185">Reference proteome</keyword>
<name>A0A1T4YN09_9BACL</name>
<organism evidence="2 3">
    <name type="scientific">Sporosarcina newyorkensis</name>
    <dbReference type="NCBI Taxonomy" id="759851"/>
    <lineage>
        <taxon>Bacteria</taxon>
        <taxon>Bacillati</taxon>
        <taxon>Bacillota</taxon>
        <taxon>Bacilli</taxon>
        <taxon>Bacillales</taxon>
        <taxon>Caryophanaceae</taxon>
        <taxon>Sporosarcina</taxon>
    </lineage>
</organism>
<dbReference type="EMBL" id="FUYJ01000007">
    <property type="protein sequence ID" value="SKB03189.1"/>
    <property type="molecule type" value="Genomic_DNA"/>
</dbReference>
<evidence type="ECO:0000313" key="2">
    <source>
        <dbReference type="EMBL" id="SKB03189.1"/>
    </source>
</evidence>
<feature type="domain" description="PPM-type phosphatase" evidence="1">
    <location>
        <begin position="8"/>
        <end position="196"/>
    </location>
</feature>
<dbReference type="SMART" id="SM00331">
    <property type="entry name" value="PP2C_SIG"/>
    <property type="match status" value="1"/>
</dbReference>
<reference evidence="3" key="1">
    <citation type="submission" date="2017-02" db="EMBL/GenBank/DDBJ databases">
        <authorList>
            <person name="Varghese N."/>
            <person name="Submissions S."/>
        </authorList>
    </citation>
    <scope>NUCLEOTIDE SEQUENCE [LARGE SCALE GENOMIC DNA]</scope>
    <source>
        <strain evidence="3">DSM 23966</strain>
    </source>
</reference>
<dbReference type="InterPro" id="IPR039248">
    <property type="entry name" value="Ptase_RsbX"/>
</dbReference>
<evidence type="ECO:0000313" key="3">
    <source>
        <dbReference type="Proteomes" id="UP000190042"/>
    </source>
</evidence>
<dbReference type="Proteomes" id="UP000190042">
    <property type="component" value="Unassembled WGS sequence"/>
</dbReference>
<dbReference type="InterPro" id="IPR001932">
    <property type="entry name" value="PPM-type_phosphatase-like_dom"/>
</dbReference>
<sequence length="198" mass="22752">MKTFENEYVEAYIYQQSKKGNKDSGDAYYIHSEEDYFICAIADGLGSGTDAKESAEVIPNVLEEYHHESPDDLLLRCNKLMFHKRGAAVGIVKVYFTQQTLEYSCVGNIRLYILQSNGQMIYPLPVMGYLSGRPQSLRTQRYPYHKNDRFFLHSDGVSLRSPKKYLQENTTSYQLYRKIESTIDSNDDATFIAASLLH</sequence>
<dbReference type="InterPro" id="IPR036457">
    <property type="entry name" value="PPM-type-like_dom_sf"/>
</dbReference>
<dbReference type="Gene3D" id="3.60.40.10">
    <property type="entry name" value="PPM-type phosphatase domain"/>
    <property type="match status" value="1"/>
</dbReference>
<dbReference type="PANTHER" id="PTHR35801">
    <property type="entry name" value="PHOSPHOSERINE PHOSPHATASE RSBX"/>
    <property type="match status" value="1"/>
</dbReference>
<dbReference type="RefSeq" id="WP_009498855.1">
    <property type="nucleotide sequence ID" value="NZ_FUYJ01000007.1"/>
</dbReference>